<organism evidence="2 3">
    <name type="scientific">Pleurodeles waltl</name>
    <name type="common">Iberian ribbed newt</name>
    <dbReference type="NCBI Taxonomy" id="8319"/>
    <lineage>
        <taxon>Eukaryota</taxon>
        <taxon>Metazoa</taxon>
        <taxon>Chordata</taxon>
        <taxon>Craniata</taxon>
        <taxon>Vertebrata</taxon>
        <taxon>Euteleostomi</taxon>
        <taxon>Amphibia</taxon>
        <taxon>Batrachia</taxon>
        <taxon>Caudata</taxon>
        <taxon>Salamandroidea</taxon>
        <taxon>Salamandridae</taxon>
        <taxon>Pleurodelinae</taxon>
        <taxon>Pleurodeles</taxon>
    </lineage>
</organism>
<evidence type="ECO:0000313" key="2">
    <source>
        <dbReference type="EMBL" id="KAJ1163194.1"/>
    </source>
</evidence>
<accession>A0AAV7SGL2</accession>
<comment type="caution">
    <text evidence="2">The sequence shown here is derived from an EMBL/GenBank/DDBJ whole genome shotgun (WGS) entry which is preliminary data.</text>
</comment>
<sequence length="132" mass="14218">MLARRPLGAGKVMDGRGPNPWLRALQRSRGRATLPEAVAAVLRAALWMRQAAAESRRLLGAATLSEEACLEPGRRCRAGECAVPAAKERLGDLDPPRPWPVVRAVAWGGGGQSAGKRSWRFPALLPEPPPRN</sequence>
<name>A0AAV7SGL2_PLEWA</name>
<feature type="region of interest" description="Disordered" evidence="1">
    <location>
        <begin position="109"/>
        <end position="132"/>
    </location>
</feature>
<evidence type="ECO:0000256" key="1">
    <source>
        <dbReference type="SAM" id="MobiDB-lite"/>
    </source>
</evidence>
<dbReference type="EMBL" id="JANPWB010000008">
    <property type="protein sequence ID" value="KAJ1163194.1"/>
    <property type="molecule type" value="Genomic_DNA"/>
</dbReference>
<keyword evidence="3" id="KW-1185">Reference proteome</keyword>
<dbReference type="Proteomes" id="UP001066276">
    <property type="component" value="Chromosome 4_2"/>
</dbReference>
<gene>
    <name evidence="2" type="ORF">NDU88_003657</name>
</gene>
<proteinExistence type="predicted"/>
<reference evidence="2" key="1">
    <citation type="journal article" date="2022" name="bioRxiv">
        <title>Sequencing and chromosome-scale assembly of the giantPleurodeles waltlgenome.</title>
        <authorList>
            <person name="Brown T."/>
            <person name="Elewa A."/>
            <person name="Iarovenko S."/>
            <person name="Subramanian E."/>
            <person name="Araus A.J."/>
            <person name="Petzold A."/>
            <person name="Susuki M."/>
            <person name="Suzuki K.-i.T."/>
            <person name="Hayashi T."/>
            <person name="Toyoda A."/>
            <person name="Oliveira C."/>
            <person name="Osipova E."/>
            <person name="Leigh N.D."/>
            <person name="Simon A."/>
            <person name="Yun M.H."/>
        </authorList>
    </citation>
    <scope>NUCLEOTIDE SEQUENCE</scope>
    <source>
        <strain evidence="2">20211129_DDA</strain>
        <tissue evidence="2">Liver</tissue>
    </source>
</reference>
<evidence type="ECO:0000313" key="3">
    <source>
        <dbReference type="Proteomes" id="UP001066276"/>
    </source>
</evidence>
<protein>
    <submittedName>
        <fullName evidence="2">Uncharacterized protein</fullName>
    </submittedName>
</protein>
<dbReference type="AlphaFoldDB" id="A0AAV7SGL2"/>